<dbReference type="CDD" id="cd00483">
    <property type="entry name" value="HPPK"/>
    <property type="match status" value="1"/>
</dbReference>
<dbReference type="Gene3D" id="3.30.70.560">
    <property type="entry name" value="7,8-Dihydro-6-hydroxymethylpterin-pyrophosphokinase HPPK"/>
    <property type="match status" value="1"/>
</dbReference>
<organism evidence="10 11">
    <name type="scientific">Hydrogenibacillus schlegelii</name>
    <name type="common">Bacillus schlegelii</name>
    <dbReference type="NCBI Taxonomy" id="1484"/>
    <lineage>
        <taxon>Bacteria</taxon>
        <taxon>Bacillati</taxon>
        <taxon>Bacillota</taxon>
        <taxon>Bacilli</taxon>
        <taxon>Bacillales</taxon>
        <taxon>Bacillales Family X. Incertae Sedis</taxon>
        <taxon>Hydrogenibacillus</taxon>
    </lineage>
</organism>
<dbReference type="AlphaFoldDB" id="A0A132NA46"/>
<dbReference type="GO" id="GO:0016301">
    <property type="term" value="F:kinase activity"/>
    <property type="evidence" value="ECO:0007669"/>
    <property type="project" value="UniProtKB-KW"/>
</dbReference>
<evidence type="ECO:0000313" key="11">
    <source>
        <dbReference type="Proteomes" id="UP000243024"/>
    </source>
</evidence>
<evidence type="ECO:0000256" key="8">
    <source>
        <dbReference type="ARBA" id="ARBA00022909"/>
    </source>
</evidence>
<keyword evidence="6" id="KW-0418">Kinase</keyword>
<evidence type="ECO:0000256" key="2">
    <source>
        <dbReference type="ARBA" id="ARBA00005051"/>
    </source>
</evidence>
<dbReference type="RefSeq" id="WP_066201188.1">
    <property type="nucleotide sequence ID" value="NZ_CBCSAS010000041.1"/>
</dbReference>
<name>A0A132NA46_HYDSH</name>
<dbReference type="InterPro" id="IPR000550">
    <property type="entry name" value="Hppk"/>
</dbReference>
<evidence type="ECO:0000256" key="5">
    <source>
        <dbReference type="ARBA" id="ARBA00022741"/>
    </source>
</evidence>
<dbReference type="EMBL" id="JXBB01000023">
    <property type="protein sequence ID" value="OAR04092.1"/>
    <property type="molecule type" value="Genomic_DNA"/>
</dbReference>
<dbReference type="PANTHER" id="PTHR43071:SF1">
    <property type="entry name" value="2-AMINO-4-HYDROXY-6-HYDROXYMETHYLDIHYDROPTERIDINE PYROPHOSPHOKINASE"/>
    <property type="match status" value="1"/>
</dbReference>
<dbReference type="EC" id="2.7.6.3" evidence="3"/>
<keyword evidence="5" id="KW-0547">Nucleotide-binding</keyword>
<dbReference type="GO" id="GO:0046654">
    <property type="term" value="P:tetrahydrofolate biosynthetic process"/>
    <property type="evidence" value="ECO:0007669"/>
    <property type="project" value="UniProtKB-UniPathway"/>
</dbReference>
<keyword evidence="4" id="KW-0808">Transferase</keyword>
<accession>A0A132NA46</accession>
<proteinExistence type="predicted"/>
<protein>
    <recommendedName>
        <fullName evidence="3">2-amino-4-hydroxy-6-hydroxymethyldihydropteridine diphosphokinase</fullName>
        <ecNumber evidence="3">2.7.6.3</ecNumber>
    </recommendedName>
</protein>
<dbReference type="STRING" id="1484.SA87_06375"/>
<dbReference type="Proteomes" id="UP000243024">
    <property type="component" value="Unassembled WGS sequence"/>
</dbReference>
<dbReference type="Pfam" id="PF01288">
    <property type="entry name" value="HPPK"/>
    <property type="match status" value="1"/>
</dbReference>
<dbReference type="PANTHER" id="PTHR43071">
    <property type="entry name" value="2-AMINO-4-HYDROXY-6-HYDROXYMETHYLDIHYDROPTERIDINE PYROPHOSPHOKINASE"/>
    <property type="match status" value="1"/>
</dbReference>
<dbReference type="UniPathway" id="UPA00077">
    <property type="reaction ID" value="UER00155"/>
</dbReference>
<comment type="pathway">
    <text evidence="2">Cofactor biosynthesis; tetrahydrofolate biosynthesis; 2-amino-4-hydroxy-6-hydroxymethyl-7,8-dihydropteridine diphosphate from 7,8-dihydroneopterin triphosphate: step 4/4.</text>
</comment>
<dbReference type="GO" id="GO:0005524">
    <property type="term" value="F:ATP binding"/>
    <property type="evidence" value="ECO:0007669"/>
    <property type="project" value="UniProtKB-KW"/>
</dbReference>
<reference evidence="10 11" key="1">
    <citation type="submission" date="2015-09" db="EMBL/GenBank/DDBJ databases">
        <title>Draft genome sequence of Hydrogenibacillus schlegelii DSM 2000.</title>
        <authorList>
            <person name="Hemp J."/>
        </authorList>
    </citation>
    <scope>NUCLEOTIDE SEQUENCE [LARGE SCALE GENOMIC DNA]</scope>
    <source>
        <strain evidence="10 11">MA 48</strain>
    </source>
</reference>
<gene>
    <name evidence="10" type="ORF">SA87_06375</name>
</gene>
<comment type="catalytic activity">
    <reaction evidence="1">
        <text>6-hydroxymethyl-7,8-dihydropterin + ATP = (7,8-dihydropterin-6-yl)methyl diphosphate + AMP + H(+)</text>
        <dbReference type="Rhea" id="RHEA:11412"/>
        <dbReference type="ChEBI" id="CHEBI:15378"/>
        <dbReference type="ChEBI" id="CHEBI:30616"/>
        <dbReference type="ChEBI" id="CHEBI:44841"/>
        <dbReference type="ChEBI" id="CHEBI:72950"/>
        <dbReference type="ChEBI" id="CHEBI:456215"/>
        <dbReference type="EC" id="2.7.6.3"/>
    </reaction>
</comment>
<dbReference type="SUPFAM" id="SSF55083">
    <property type="entry name" value="6-hydroxymethyl-7,8-dihydropterin pyrophosphokinase, HPPK"/>
    <property type="match status" value="1"/>
</dbReference>
<dbReference type="GO" id="GO:0003848">
    <property type="term" value="F:2-amino-4-hydroxy-6-hydroxymethyldihydropteridine diphosphokinase activity"/>
    <property type="evidence" value="ECO:0007669"/>
    <property type="project" value="UniProtKB-EC"/>
</dbReference>
<sequence>MRWAYIGLGANVGDRKAALARARAALRAAYGRIRCSSIYETAPLYDVDQPPYWNQVVAVPAAEAPPAMLERLLRIEAGLGRVRMRPNGPRTIDLDLLLWGDAVIETASLTVPHPRLLERAFALVPLVELAPDLVHPKTGRPLREALFGVRTQRIRRVLGGEPPCG</sequence>
<comment type="caution">
    <text evidence="10">The sequence shown here is derived from an EMBL/GenBank/DDBJ whole genome shotgun (WGS) entry which is preliminary data.</text>
</comment>
<dbReference type="GO" id="GO:0046656">
    <property type="term" value="P:folic acid biosynthetic process"/>
    <property type="evidence" value="ECO:0007669"/>
    <property type="project" value="UniProtKB-KW"/>
</dbReference>
<evidence type="ECO:0000256" key="7">
    <source>
        <dbReference type="ARBA" id="ARBA00022840"/>
    </source>
</evidence>
<evidence type="ECO:0000313" key="10">
    <source>
        <dbReference type="EMBL" id="OAR04092.1"/>
    </source>
</evidence>
<evidence type="ECO:0000256" key="4">
    <source>
        <dbReference type="ARBA" id="ARBA00022679"/>
    </source>
</evidence>
<feature type="domain" description="7,8-dihydro-6-hydroxymethylpterin-pyrophosphokinase" evidence="9">
    <location>
        <begin position="5"/>
        <end position="131"/>
    </location>
</feature>
<keyword evidence="7" id="KW-0067">ATP-binding</keyword>
<dbReference type="InterPro" id="IPR035907">
    <property type="entry name" value="Hppk_sf"/>
</dbReference>
<dbReference type="OrthoDB" id="9808041at2"/>
<keyword evidence="8" id="KW-0289">Folate biosynthesis</keyword>
<evidence type="ECO:0000256" key="1">
    <source>
        <dbReference type="ARBA" id="ARBA00000198"/>
    </source>
</evidence>
<keyword evidence="11" id="KW-1185">Reference proteome</keyword>
<dbReference type="NCBIfam" id="TIGR01498">
    <property type="entry name" value="folK"/>
    <property type="match status" value="1"/>
</dbReference>
<evidence type="ECO:0000259" key="9">
    <source>
        <dbReference type="Pfam" id="PF01288"/>
    </source>
</evidence>
<evidence type="ECO:0000256" key="3">
    <source>
        <dbReference type="ARBA" id="ARBA00013253"/>
    </source>
</evidence>
<evidence type="ECO:0000256" key="6">
    <source>
        <dbReference type="ARBA" id="ARBA00022777"/>
    </source>
</evidence>